<dbReference type="PANTHER" id="PTHR17614:SF13">
    <property type="entry name" value="ZINC FINGER PROTEIN 804A"/>
    <property type="match status" value="1"/>
</dbReference>
<feature type="region of interest" description="Disordered" evidence="4">
    <location>
        <begin position="766"/>
        <end position="785"/>
    </location>
</feature>
<evidence type="ECO:0000313" key="6">
    <source>
        <dbReference type="Proteomes" id="UP001652624"/>
    </source>
</evidence>
<keyword evidence="2" id="KW-0863">Zinc-finger</keyword>
<protein>
    <submittedName>
        <fullName evidence="7">Zinc finger protein 804A isoform X1</fullName>
    </submittedName>
</protein>
<feature type="region of interest" description="Disordered" evidence="4">
    <location>
        <begin position="273"/>
        <end position="304"/>
    </location>
</feature>
<feature type="compositionally biased region" description="Basic and acidic residues" evidence="4">
    <location>
        <begin position="844"/>
        <end position="871"/>
    </location>
</feature>
<dbReference type="SUPFAM" id="SSF57667">
    <property type="entry name" value="beta-beta-alpha zinc fingers"/>
    <property type="match status" value="1"/>
</dbReference>
<evidence type="ECO:0000256" key="3">
    <source>
        <dbReference type="ARBA" id="ARBA00022833"/>
    </source>
</evidence>
<evidence type="ECO:0000259" key="5">
    <source>
        <dbReference type="PROSITE" id="PS00028"/>
    </source>
</evidence>
<evidence type="ECO:0000313" key="7">
    <source>
        <dbReference type="RefSeq" id="XP_060033595.1"/>
    </source>
</evidence>
<feature type="domain" description="C2H2-type" evidence="5">
    <location>
        <begin position="59"/>
        <end position="81"/>
    </location>
</feature>
<gene>
    <name evidence="7" type="primary">ZNF804A</name>
</gene>
<keyword evidence="3" id="KW-0862">Zinc</keyword>
<dbReference type="InterPro" id="IPR013087">
    <property type="entry name" value="Znf_C2H2_type"/>
</dbReference>
<keyword evidence="6" id="KW-1185">Reference proteome</keyword>
<evidence type="ECO:0000256" key="2">
    <source>
        <dbReference type="ARBA" id="ARBA00022771"/>
    </source>
</evidence>
<dbReference type="RefSeq" id="XP_060033595.1">
    <property type="nucleotide sequence ID" value="XM_060177612.1"/>
</dbReference>
<evidence type="ECO:0000256" key="4">
    <source>
        <dbReference type="SAM" id="MobiDB-lite"/>
    </source>
</evidence>
<feature type="compositionally biased region" description="Basic and acidic residues" evidence="4">
    <location>
        <begin position="407"/>
        <end position="418"/>
    </location>
</feature>
<proteinExistence type="predicted"/>
<dbReference type="PANTHER" id="PTHR17614">
    <property type="entry name" value="ZINC FINGER-CONTAINING"/>
    <property type="match status" value="1"/>
</dbReference>
<reference evidence="7" key="1">
    <citation type="submission" date="2025-08" db="UniProtKB">
        <authorList>
            <consortium name="RefSeq"/>
        </authorList>
    </citation>
    <scope>IDENTIFICATION</scope>
</reference>
<name>A0ABM3WAJ2_ERIEU</name>
<dbReference type="Proteomes" id="UP001652624">
    <property type="component" value="Chromosome 18"/>
</dbReference>
<evidence type="ECO:0000256" key="1">
    <source>
        <dbReference type="ARBA" id="ARBA00022723"/>
    </source>
</evidence>
<dbReference type="InterPro" id="IPR036236">
    <property type="entry name" value="Znf_C2H2_sf"/>
</dbReference>
<feature type="region of interest" description="Disordered" evidence="4">
    <location>
        <begin position="383"/>
        <end position="418"/>
    </location>
</feature>
<accession>A0ABM3WAJ2</accession>
<dbReference type="InterPro" id="IPR052445">
    <property type="entry name" value="ZnF-G_patch_domain"/>
</dbReference>
<feature type="compositionally biased region" description="Basic and acidic residues" evidence="4">
    <location>
        <begin position="825"/>
        <end position="837"/>
    </location>
</feature>
<sequence length="1205" mass="135808">MECYYIVISSTHLSNGHFRNIKGVFRGPLSKNGNKTLDYAEKKNTIAKALEDLKANFYCELCDKQYYKHQEFDNHINSYDHAHKQRLKELKQREFARNVASKSRKDERKQEKALQRLHKLAELRKEAVSAPGSGPMFKSTTVTVKENCNEISQSVVVDSVNNKEDIKNTLIHSEENAKDVTTVAADIQSTNNYAAKNNQLGDQGQGIHRHKIGFSFAFPKKASVKLESSAAAFSEYNDDASVGKGFSRKSRFVPGACHLQLSPPTDVLLSSEEKANSFHPPEEMSTDKEMTQTEETKEFSKSSSEKDTLLPSFCQLQSPLYSDTDNCQNSVPLADQMPLGYIIINENTAVSGDSSELLGSKLTDLSMSKDCLSLQGTREENIKDKEAPTVDNENKNHGLEMSPSNPEEDKTTLHKKSDVHKRPCEPFVPILNKDGSTVLQWPSEMLIYTSSQPSISYSCNPLCFDFKSTKSNNNLDKNKISLSDLYSQQKTEDIYRRTVSDYKDSSLVVSSEYDTGVGKSEHIQVTPLLVNDTLSHSCDSGRNENTDQRHRYRSYRNRKTKKYYFTKTQIEQDTLDEKYNKIKLKDTYGECWFHKSRRKKKRRKLCQHHCGGKTKESQTHFKMETENSYTDTGQKNLLETVSERQSTVTEQLIESHQLPEKTPKSTSTYSSENEEMCKTLSMQLNGTINYKSNCKNSSFILNTQSSPTVIRSGKHNLTYSRTYCSWEAKMPTCRPVHRCLVLPNDVKCLGQNQAVKRGYNSMITESERVHHKRRQHSYYSSSDESLNQQNYFPEECLRPPHASVAPYKPKRKKRRKKSRFYNRLEGLDLKQSTDHSLKGRHALGHQDDFVSKDKKEEVKPQEITSVERDSQQTDQVGNKLISHPSSPLPSETSSETAHVLKGTASSELPEVPSEPATPVCGASIPTKEEIGNALNEHKERSENLVTGEKQIPFKVPAIERSVRQSQPKSYIYHYELTEALPQGKANESSAEWLSFNSGILSTQPPLPFKEAHVGGHTFVTTEQILTPLALPEQALLIPLENHDKFKNLTHEVYQHVLPPNMLANKVKFAFPPAALPVPTTPLQTLPFQQPLRSTSVTTIQHTVLQQHASAAVGTFKVLQPHQQFLSQVPALTRTSLPQISVGPVGPRLCPGNQPTFVPPPPHPQMPIIPASVLHPSHLAFPPLPHALFPSLLSPHPTVIPLQPLF</sequence>
<feature type="region of interest" description="Disordered" evidence="4">
    <location>
        <begin position="651"/>
        <end position="671"/>
    </location>
</feature>
<feature type="compositionally biased region" description="Basic and acidic residues" evidence="4">
    <location>
        <begin position="383"/>
        <end position="398"/>
    </location>
</feature>
<dbReference type="GeneID" id="103119288"/>
<feature type="compositionally biased region" description="Low complexity" evidence="4">
    <location>
        <begin position="882"/>
        <end position="896"/>
    </location>
</feature>
<keyword evidence="1" id="KW-0479">Metal-binding</keyword>
<organism evidence="6 7">
    <name type="scientific">Erinaceus europaeus</name>
    <name type="common">Western European hedgehog</name>
    <dbReference type="NCBI Taxonomy" id="9365"/>
    <lineage>
        <taxon>Eukaryota</taxon>
        <taxon>Metazoa</taxon>
        <taxon>Chordata</taxon>
        <taxon>Craniata</taxon>
        <taxon>Vertebrata</taxon>
        <taxon>Euteleostomi</taxon>
        <taxon>Mammalia</taxon>
        <taxon>Eutheria</taxon>
        <taxon>Laurasiatheria</taxon>
        <taxon>Eulipotyphla</taxon>
        <taxon>Erinaceidae</taxon>
        <taxon>Erinaceinae</taxon>
        <taxon>Erinaceus</taxon>
    </lineage>
</organism>
<feature type="compositionally biased region" description="Basic residues" evidence="4">
    <location>
        <begin position="808"/>
        <end position="820"/>
    </location>
</feature>
<dbReference type="PROSITE" id="PS00028">
    <property type="entry name" value="ZINC_FINGER_C2H2_1"/>
    <property type="match status" value="1"/>
</dbReference>
<feature type="region of interest" description="Disordered" evidence="4">
    <location>
        <begin position="792"/>
        <end position="897"/>
    </location>
</feature>